<reference evidence="1" key="1">
    <citation type="submission" date="2011-09" db="EMBL/GenBank/DDBJ databases">
        <title>The permanent draft genome of Mucilaginibacter paludis DSM 18603.</title>
        <authorList>
            <consortium name="US DOE Joint Genome Institute (JGI-PGF)"/>
            <person name="Lucas S."/>
            <person name="Han J."/>
            <person name="Lapidus A."/>
            <person name="Bruce D."/>
            <person name="Goodwin L."/>
            <person name="Pitluck S."/>
            <person name="Peters L."/>
            <person name="Kyrpides N."/>
            <person name="Mavromatis K."/>
            <person name="Ivanova N."/>
            <person name="Mikhailova N."/>
            <person name="Held B."/>
            <person name="Detter J.C."/>
            <person name="Tapia R."/>
            <person name="Han C."/>
            <person name="Land M."/>
            <person name="Hauser L."/>
            <person name="Markowitz V."/>
            <person name="Cheng J.-F."/>
            <person name="Hugenholtz P."/>
            <person name="Woyke T."/>
            <person name="Wu D."/>
            <person name="Tindall B."/>
            <person name="Brambilla E."/>
            <person name="Klenk H.-P."/>
            <person name="Eisen J.A."/>
        </authorList>
    </citation>
    <scope>NUCLEOTIDE SEQUENCE [LARGE SCALE GENOMIC DNA]</scope>
    <source>
        <strain evidence="1">DSM 18603</strain>
    </source>
</reference>
<name>H1Y0B6_9SPHI</name>
<evidence type="ECO:0000313" key="1">
    <source>
        <dbReference type="EMBL" id="EHQ28165.1"/>
    </source>
</evidence>
<gene>
    <name evidence="1" type="ORF">Mucpa_4074</name>
</gene>
<sequence>MLTFNDKGYLVPNTCIKSNLQEFKNEFVDKIISDQRVALYNNIEHFKITGLLPGTCSLRKIRV</sequence>
<evidence type="ECO:0000313" key="2">
    <source>
        <dbReference type="Proteomes" id="UP000002774"/>
    </source>
</evidence>
<proteinExistence type="predicted"/>
<dbReference type="AlphaFoldDB" id="H1Y0B6"/>
<organism evidence="1 2">
    <name type="scientific">Mucilaginibacter paludis DSM 18603</name>
    <dbReference type="NCBI Taxonomy" id="714943"/>
    <lineage>
        <taxon>Bacteria</taxon>
        <taxon>Pseudomonadati</taxon>
        <taxon>Bacteroidota</taxon>
        <taxon>Sphingobacteriia</taxon>
        <taxon>Sphingobacteriales</taxon>
        <taxon>Sphingobacteriaceae</taxon>
        <taxon>Mucilaginibacter</taxon>
    </lineage>
</organism>
<keyword evidence="2" id="KW-1185">Reference proteome</keyword>
<protein>
    <submittedName>
        <fullName evidence="1">Uncharacterized protein</fullName>
    </submittedName>
</protein>
<dbReference type="Proteomes" id="UP000002774">
    <property type="component" value="Chromosome"/>
</dbReference>
<dbReference type="EMBL" id="CM001403">
    <property type="protein sequence ID" value="EHQ28165.1"/>
    <property type="molecule type" value="Genomic_DNA"/>
</dbReference>
<dbReference type="HOGENOM" id="CLU_2880982_0_0_10"/>
<accession>H1Y0B6</accession>